<feature type="chain" id="PRO_5040947763" description="pyranose dehydrogenase (acceptor)" evidence="14">
    <location>
        <begin position="17"/>
        <end position="574"/>
    </location>
</feature>
<dbReference type="PANTHER" id="PTHR47190:SF2">
    <property type="entry name" value="CELLOBIOSE DEHYDROGENASE (AFU_ORTHOLOGUE AFUA_2G17620)"/>
    <property type="match status" value="1"/>
</dbReference>
<evidence type="ECO:0000313" key="17">
    <source>
        <dbReference type="Proteomes" id="UP001148786"/>
    </source>
</evidence>
<dbReference type="GO" id="GO:0033718">
    <property type="term" value="F:pyranose dehydrogenase (acceptor) activity"/>
    <property type="evidence" value="ECO:0007669"/>
    <property type="project" value="UniProtKB-EC"/>
</dbReference>
<dbReference type="InterPro" id="IPR000172">
    <property type="entry name" value="GMC_OxRdtase_N"/>
</dbReference>
<keyword evidence="17" id="KW-1185">Reference proteome</keyword>
<comment type="catalytic activity">
    <reaction evidence="8">
        <text>pyranose + acceptor = pyranos-2-ulose + reduced acceptor.</text>
        <dbReference type="EC" id="1.1.99.29"/>
    </reaction>
</comment>
<name>A0A9W8MYE9_9AGAR</name>
<evidence type="ECO:0000256" key="5">
    <source>
        <dbReference type="ARBA" id="ARBA00013177"/>
    </source>
</evidence>
<evidence type="ECO:0000256" key="8">
    <source>
        <dbReference type="ARBA" id="ARBA00033986"/>
    </source>
</evidence>
<dbReference type="GO" id="GO:0050660">
    <property type="term" value="F:flavin adenine dinucleotide binding"/>
    <property type="evidence" value="ECO:0007669"/>
    <property type="project" value="InterPro"/>
</dbReference>
<dbReference type="Proteomes" id="UP001148786">
    <property type="component" value="Unassembled WGS sequence"/>
</dbReference>
<dbReference type="InterPro" id="IPR012132">
    <property type="entry name" value="GMC_OxRdtase"/>
</dbReference>
<organism evidence="16 17">
    <name type="scientific">Agrocybe chaxingu</name>
    <dbReference type="NCBI Taxonomy" id="84603"/>
    <lineage>
        <taxon>Eukaryota</taxon>
        <taxon>Fungi</taxon>
        <taxon>Dikarya</taxon>
        <taxon>Basidiomycota</taxon>
        <taxon>Agaricomycotina</taxon>
        <taxon>Agaricomycetes</taxon>
        <taxon>Agaricomycetidae</taxon>
        <taxon>Agaricales</taxon>
        <taxon>Agaricineae</taxon>
        <taxon>Strophariaceae</taxon>
        <taxon>Agrocybe</taxon>
    </lineage>
</organism>
<accession>A0A9W8MYE9</accession>
<dbReference type="InterPro" id="IPR007867">
    <property type="entry name" value="GMC_OxRtase_C"/>
</dbReference>
<dbReference type="PIRSF" id="PIRSF000137">
    <property type="entry name" value="Alcohol_oxidase"/>
    <property type="match status" value="1"/>
</dbReference>
<comment type="catalytic activity">
    <reaction evidence="10">
        <text>pyranose + acceptor = pyranos-3-ulose + reduced acceptor.</text>
        <dbReference type="EC" id="1.1.99.29"/>
    </reaction>
</comment>
<sequence>MLLSIFIGSLPLLSAAVPQTTQQTSTPSTGATESYDYIVVGTGAGGLVVADRLSEAGKKVLLLERGGPSLGSTGGMDQPNWLNGTSLTRFDVPGLFQSMFQGNDPFWWCNDIAVNSGCLLGGGTAINGGLYWYPPDSDFAVANGWPPSWTSHQRYTTKMTARLPSTDHPSTDGQRYMMQVADVTAALLETQGYTSMTINDAPNTKDRVYGYSAYSFLNGRRAGPIGTYYHTAVGRSNLVYKQYTTVLNVVRKGADIIGVKTNNTSLGLDGVVPLMPNGRVILSAGAYGTPRILFRSGIGPTDMIDIVKSDAFAGPLLPPREQWIDLPVGYNVSDNPSITLVFTHPSVDAYDNWRPIWDNPRPADAAQYVRDQSGVFSQPSSRLNFWRSYKGCDGKTRWLQGTARPGASSITTAYPYNASQIMTITTYLSTGVTSRGRIGIDANITALPLIEPWFTEPIDREIMIQGIKDLVGNVDQVSGLTLITPDNTTTIENYVNGYAKRRMNSNHWVGSCAIGPRGKGVVDESTRVYGTKNLFVVDASIIPSLPMGNPHGTIMAMAEQAAAKIMALPADLVN</sequence>
<feature type="domain" description="Glucose-methanol-choline oxidoreductase N-terminal" evidence="15">
    <location>
        <begin position="285"/>
        <end position="299"/>
    </location>
</feature>
<dbReference type="InterPro" id="IPR053208">
    <property type="entry name" value="GMC_Oxidoreductase_CD"/>
</dbReference>
<dbReference type="PANTHER" id="PTHR47190">
    <property type="entry name" value="DEHYDROGENASE, PUTATIVE-RELATED"/>
    <property type="match status" value="1"/>
</dbReference>
<evidence type="ECO:0000259" key="15">
    <source>
        <dbReference type="PROSITE" id="PS00624"/>
    </source>
</evidence>
<evidence type="ECO:0000256" key="12">
    <source>
        <dbReference type="ARBA" id="ARBA00034059"/>
    </source>
</evidence>
<keyword evidence="6" id="KW-0964">Secreted</keyword>
<keyword evidence="13" id="KW-0274">FAD</keyword>
<dbReference type="Gene3D" id="3.50.50.60">
    <property type="entry name" value="FAD/NAD(P)-binding domain"/>
    <property type="match status" value="1"/>
</dbReference>
<evidence type="ECO:0000256" key="6">
    <source>
        <dbReference type="ARBA" id="ARBA00022525"/>
    </source>
</evidence>
<evidence type="ECO:0000256" key="13">
    <source>
        <dbReference type="PIRSR" id="PIRSR000137-2"/>
    </source>
</evidence>
<evidence type="ECO:0000256" key="9">
    <source>
        <dbReference type="ARBA" id="ARBA00034010"/>
    </source>
</evidence>
<dbReference type="Pfam" id="PF05199">
    <property type="entry name" value="GMC_oxred_C"/>
    <property type="match status" value="1"/>
</dbReference>
<comment type="catalytic activity">
    <reaction evidence="12">
        <text>a pyranoside + acceptor = a pyranosid-3,4-diulose + reduced acceptor.</text>
        <dbReference type="EC" id="1.1.99.29"/>
    </reaction>
</comment>
<evidence type="ECO:0000256" key="1">
    <source>
        <dbReference type="ARBA" id="ARBA00001974"/>
    </source>
</evidence>
<comment type="subcellular location">
    <subcellularLocation>
        <location evidence="2">Secreted</location>
    </subcellularLocation>
</comment>
<comment type="subunit">
    <text evidence="4">Monomer.</text>
</comment>
<dbReference type="AlphaFoldDB" id="A0A9W8MYE9"/>
<reference evidence="16" key="1">
    <citation type="submission" date="2022-07" db="EMBL/GenBank/DDBJ databases">
        <title>Genome Sequence of Agrocybe chaxingu.</title>
        <authorList>
            <person name="Buettner E."/>
        </authorList>
    </citation>
    <scope>NUCLEOTIDE SEQUENCE</scope>
    <source>
        <strain evidence="16">MP-N11</strain>
    </source>
</reference>
<feature type="signal peptide" evidence="14">
    <location>
        <begin position="1"/>
        <end position="16"/>
    </location>
</feature>
<evidence type="ECO:0000256" key="7">
    <source>
        <dbReference type="ARBA" id="ARBA00024699"/>
    </source>
</evidence>
<dbReference type="OrthoDB" id="413885at2759"/>
<dbReference type="Pfam" id="PF00732">
    <property type="entry name" value="GMC_oxred_N"/>
    <property type="match status" value="1"/>
</dbReference>
<evidence type="ECO:0000256" key="14">
    <source>
        <dbReference type="SAM" id="SignalP"/>
    </source>
</evidence>
<evidence type="ECO:0000256" key="10">
    <source>
        <dbReference type="ARBA" id="ARBA00034029"/>
    </source>
</evidence>
<comment type="similarity">
    <text evidence="3">Belongs to the GMC oxidoreductase family.</text>
</comment>
<dbReference type="Gene3D" id="3.30.410.10">
    <property type="entry name" value="Cholesterol Oxidase, domain 2"/>
    <property type="match status" value="1"/>
</dbReference>
<comment type="catalytic activity">
    <reaction evidence="11">
        <text>a pyranoside + acceptor = a pyranosid-3-ulose + reduced acceptor.</text>
        <dbReference type="EC" id="1.1.99.29"/>
    </reaction>
</comment>
<feature type="binding site" evidence="13">
    <location>
        <position position="246"/>
    </location>
    <ligand>
        <name>FAD</name>
        <dbReference type="ChEBI" id="CHEBI:57692"/>
    </ligand>
</feature>
<dbReference type="InterPro" id="IPR036188">
    <property type="entry name" value="FAD/NAD-bd_sf"/>
</dbReference>
<comment type="catalytic activity">
    <reaction evidence="9">
        <text>pyranose + acceptor = pyranos-2,3-diulose + reduced acceptor.</text>
        <dbReference type="EC" id="1.1.99.29"/>
    </reaction>
</comment>
<evidence type="ECO:0000256" key="4">
    <source>
        <dbReference type="ARBA" id="ARBA00011245"/>
    </source>
</evidence>
<proteinExistence type="inferred from homology"/>
<evidence type="ECO:0000256" key="2">
    <source>
        <dbReference type="ARBA" id="ARBA00004613"/>
    </source>
</evidence>
<dbReference type="EMBL" id="JANKHO010000227">
    <property type="protein sequence ID" value="KAJ3512943.1"/>
    <property type="molecule type" value="Genomic_DNA"/>
</dbReference>
<evidence type="ECO:0000313" key="16">
    <source>
        <dbReference type="EMBL" id="KAJ3512943.1"/>
    </source>
</evidence>
<dbReference type="PROSITE" id="PS00624">
    <property type="entry name" value="GMC_OXRED_2"/>
    <property type="match status" value="1"/>
</dbReference>
<dbReference type="GO" id="GO:0005576">
    <property type="term" value="C:extracellular region"/>
    <property type="evidence" value="ECO:0007669"/>
    <property type="project" value="UniProtKB-SubCell"/>
</dbReference>
<keyword evidence="14" id="KW-0732">Signal</keyword>
<comment type="function">
    <text evidence="7">Catalyzes the single-oxidation or sequential double oxidation reaction of carbohydrates primarily at carbon-2 and/or carbon-3 with the concomitant reduction of the flavin. The enzyme exhibits a broad sugar substrate specificity, oxidizing different aldopyranoses to the corresponding C-1, C-2, C-3 or C-1,2, C-2,3 and C-3,4 (di)dehydro sugars with substrate-specific regioselectivity. Accepts only a narrow range of electron acceptors such as substituted benzoquinones and complexed metal ions and reacts extremely slowly with O(2) as acceptor. May play a role in the natural recycling of plant matter by oxidizing all major monosaccharides in lignocellulose and by reducing quinone compounds or reactive radical species generated during lignin depolymerization.</text>
</comment>
<dbReference type="EC" id="1.1.99.29" evidence="5"/>
<dbReference type="SUPFAM" id="SSF54373">
    <property type="entry name" value="FAD-linked reductases, C-terminal domain"/>
    <property type="match status" value="1"/>
</dbReference>
<evidence type="ECO:0000256" key="11">
    <source>
        <dbReference type="ARBA" id="ARBA00034050"/>
    </source>
</evidence>
<evidence type="ECO:0000256" key="3">
    <source>
        <dbReference type="ARBA" id="ARBA00010790"/>
    </source>
</evidence>
<comment type="cofactor">
    <cofactor evidence="1 13">
        <name>FAD</name>
        <dbReference type="ChEBI" id="CHEBI:57692"/>
    </cofactor>
</comment>
<protein>
    <recommendedName>
        <fullName evidence="5">pyranose dehydrogenase (acceptor)</fullName>
        <ecNumber evidence="5">1.1.99.29</ecNumber>
    </recommendedName>
</protein>
<keyword evidence="13" id="KW-0285">Flavoprotein</keyword>
<dbReference type="SUPFAM" id="SSF51905">
    <property type="entry name" value="FAD/NAD(P)-binding domain"/>
    <property type="match status" value="1"/>
</dbReference>
<comment type="caution">
    <text evidence="16">The sequence shown here is derived from an EMBL/GenBank/DDBJ whole genome shotgun (WGS) entry which is preliminary data.</text>
</comment>
<gene>
    <name evidence="16" type="ORF">NLJ89_g3233</name>
</gene>